<evidence type="ECO:0000256" key="2">
    <source>
        <dbReference type="ARBA" id="ARBA00008034"/>
    </source>
</evidence>
<dbReference type="InterPro" id="IPR001626">
    <property type="entry name" value="ABC_TroCD"/>
</dbReference>
<organism evidence="8 9">
    <name type="scientific">Candidatus Avacidaminococcus intestinavium</name>
    <dbReference type="NCBI Taxonomy" id="2840684"/>
    <lineage>
        <taxon>Bacteria</taxon>
        <taxon>Bacillati</taxon>
        <taxon>Bacillota</taxon>
        <taxon>Negativicutes</taxon>
        <taxon>Acidaminococcales</taxon>
        <taxon>Acidaminococcaceae</taxon>
        <taxon>Acidaminococcaceae incertae sedis</taxon>
        <taxon>Candidatus Avacidaminococcus</taxon>
    </lineage>
</organism>
<feature type="transmembrane region" description="Helical" evidence="7">
    <location>
        <begin position="25"/>
        <end position="44"/>
    </location>
</feature>
<dbReference type="GO" id="GO:0010043">
    <property type="term" value="P:response to zinc ion"/>
    <property type="evidence" value="ECO:0007669"/>
    <property type="project" value="TreeGrafter"/>
</dbReference>
<evidence type="ECO:0000256" key="1">
    <source>
        <dbReference type="ARBA" id="ARBA00004141"/>
    </source>
</evidence>
<keyword evidence="6" id="KW-0813">Transport</keyword>
<evidence type="ECO:0000256" key="5">
    <source>
        <dbReference type="ARBA" id="ARBA00023136"/>
    </source>
</evidence>
<gene>
    <name evidence="8" type="ORF">IAB06_05730</name>
</gene>
<keyword evidence="5 7" id="KW-0472">Membrane</keyword>
<feature type="transmembrane region" description="Helical" evidence="7">
    <location>
        <begin position="65"/>
        <end position="91"/>
    </location>
</feature>
<feature type="transmembrane region" description="Helical" evidence="7">
    <location>
        <begin position="103"/>
        <end position="123"/>
    </location>
</feature>
<keyword evidence="3 6" id="KW-0812">Transmembrane</keyword>
<comment type="subcellular location">
    <subcellularLocation>
        <location evidence="6">Cell membrane</location>
        <topology evidence="6">Multi-pass membrane protein</topology>
    </subcellularLocation>
    <subcellularLocation>
        <location evidence="1">Membrane</location>
        <topology evidence="1">Multi-pass membrane protein</topology>
    </subcellularLocation>
</comment>
<proteinExistence type="inferred from homology"/>
<feature type="transmembrane region" description="Helical" evidence="7">
    <location>
        <begin position="188"/>
        <end position="209"/>
    </location>
</feature>
<evidence type="ECO:0000256" key="4">
    <source>
        <dbReference type="ARBA" id="ARBA00022989"/>
    </source>
</evidence>
<accession>A0A9D1MPV7</accession>
<evidence type="ECO:0000256" key="7">
    <source>
        <dbReference type="SAM" id="Phobius"/>
    </source>
</evidence>
<evidence type="ECO:0000256" key="3">
    <source>
        <dbReference type="ARBA" id="ARBA00022692"/>
    </source>
</evidence>
<evidence type="ECO:0000313" key="9">
    <source>
        <dbReference type="Proteomes" id="UP000824099"/>
    </source>
</evidence>
<dbReference type="SUPFAM" id="SSF81345">
    <property type="entry name" value="ABC transporter involved in vitamin B12 uptake, BtuC"/>
    <property type="match status" value="1"/>
</dbReference>
<dbReference type="GO" id="GO:0043190">
    <property type="term" value="C:ATP-binding cassette (ABC) transporter complex"/>
    <property type="evidence" value="ECO:0007669"/>
    <property type="project" value="InterPro"/>
</dbReference>
<protein>
    <submittedName>
        <fullName evidence="8">Metal ABC transporter permease</fullName>
    </submittedName>
</protein>
<dbReference type="Pfam" id="PF00950">
    <property type="entry name" value="ABC-3"/>
    <property type="match status" value="1"/>
</dbReference>
<evidence type="ECO:0000313" key="8">
    <source>
        <dbReference type="EMBL" id="HIU64513.1"/>
    </source>
</evidence>
<comment type="similarity">
    <text evidence="2 6">Belongs to the ABC-3 integral membrane protein family.</text>
</comment>
<dbReference type="PANTHER" id="PTHR30477:SF18">
    <property type="entry name" value="METAL TRANSPORT SYSTEM MEMBRANE PROTEIN CT_417-RELATED"/>
    <property type="match status" value="1"/>
</dbReference>
<dbReference type="Gene3D" id="1.10.3470.10">
    <property type="entry name" value="ABC transporter involved in vitamin B12 uptake, BtuC"/>
    <property type="match status" value="1"/>
</dbReference>
<evidence type="ECO:0000256" key="6">
    <source>
        <dbReference type="RuleBase" id="RU003943"/>
    </source>
</evidence>
<keyword evidence="4 7" id="KW-1133">Transmembrane helix</keyword>
<feature type="transmembrane region" description="Helical" evidence="7">
    <location>
        <begin position="230"/>
        <end position="252"/>
    </location>
</feature>
<reference evidence="8" key="1">
    <citation type="submission" date="2020-10" db="EMBL/GenBank/DDBJ databases">
        <authorList>
            <person name="Gilroy R."/>
        </authorList>
    </citation>
    <scope>NUCLEOTIDE SEQUENCE</scope>
    <source>
        <strain evidence="8">CHK160-1198</strain>
    </source>
</reference>
<sequence length="281" mass="30226">MDLVYSIIGTILPFEWTQHNFMKNALLAILLVMPLFGLLGTMVVNNRLAFFSDSLGHGAFTGVALGSLLGIVEPLTAVLVFSLFFAGMITWIKHSSNASTDTIIGVFSSLAIAIGLIILSYSGNVSKYSAYLIGDLLSINRQDLSLLVVVFILTLLLWSIIFNNLLVISVNPSLAASRGISPLVSEMMFAASLAAVVAISIQWVGLLVINSMLVLPAAAARNISSNMRAYHLWAVLIALFAGLSGLIISYYGNVVTGATIALISSMIFFVTFILRRYIIKA</sequence>
<name>A0A9D1MPV7_9FIRM</name>
<dbReference type="PANTHER" id="PTHR30477">
    <property type="entry name" value="ABC-TRANSPORTER METAL-BINDING PROTEIN"/>
    <property type="match status" value="1"/>
</dbReference>
<dbReference type="AlphaFoldDB" id="A0A9D1MPV7"/>
<dbReference type="Proteomes" id="UP000824099">
    <property type="component" value="Unassembled WGS sequence"/>
</dbReference>
<feature type="transmembrane region" description="Helical" evidence="7">
    <location>
        <begin position="258"/>
        <end position="278"/>
    </location>
</feature>
<comment type="caution">
    <text evidence="8">The sequence shown here is derived from an EMBL/GenBank/DDBJ whole genome shotgun (WGS) entry which is preliminary data.</text>
</comment>
<dbReference type="EMBL" id="DVNI01000093">
    <property type="protein sequence ID" value="HIU64513.1"/>
    <property type="molecule type" value="Genomic_DNA"/>
</dbReference>
<feature type="transmembrane region" description="Helical" evidence="7">
    <location>
        <begin position="144"/>
        <end position="168"/>
    </location>
</feature>
<dbReference type="GO" id="GO:0055085">
    <property type="term" value="P:transmembrane transport"/>
    <property type="evidence" value="ECO:0007669"/>
    <property type="project" value="InterPro"/>
</dbReference>
<dbReference type="InterPro" id="IPR037294">
    <property type="entry name" value="ABC_BtuC-like"/>
</dbReference>
<reference evidence="8" key="2">
    <citation type="journal article" date="2021" name="PeerJ">
        <title>Extensive microbial diversity within the chicken gut microbiome revealed by metagenomics and culture.</title>
        <authorList>
            <person name="Gilroy R."/>
            <person name="Ravi A."/>
            <person name="Getino M."/>
            <person name="Pursley I."/>
            <person name="Horton D.L."/>
            <person name="Alikhan N.F."/>
            <person name="Baker D."/>
            <person name="Gharbi K."/>
            <person name="Hall N."/>
            <person name="Watson M."/>
            <person name="Adriaenssens E.M."/>
            <person name="Foster-Nyarko E."/>
            <person name="Jarju S."/>
            <person name="Secka A."/>
            <person name="Antonio M."/>
            <person name="Oren A."/>
            <person name="Chaudhuri R.R."/>
            <person name="La Ragione R."/>
            <person name="Hildebrand F."/>
            <person name="Pallen M.J."/>
        </authorList>
    </citation>
    <scope>NUCLEOTIDE SEQUENCE</scope>
    <source>
        <strain evidence="8">CHK160-1198</strain>
    </source>
</reference>